<proteinExistence type="predicted"/>
<dbReference type="Proteomes" id="UP000439903">
    <property type="component" value="Unassembled WGS sequence"/>
</dbReference>
<accession>A0A8H3XDC8</accession>
<reference evidence="1 2" key="1">
    <citation type="journal article" date="2019" name="Environ. Microbiol.">
        <title>At the nexus of three kingdoms: the genome of the mycorrhizal fungus Gigaspora margarita provides insights into plant, endobacterial and fungal interactions.</title>
        <authorList>
            <person name="Venice F."/>
            <person name="Ghignone S."/>
            <person name="Salvioli di Fossalunga A."/>
            <person name="Amselem J."/>
            <person name="Novero M."/>
            <person name="Xianan X."/>
            <person name="Sedzielewska Toro K."/>
            <person name="Morin E."/>
            <person name="Lipzen A."/>
            <person name="Grigoriev I.V."/>
            <person name="Henrissat B."/>
            <person name="Martin F.M."/>
            <person name="Bonfante P."/>
        </authorList>
    </citation>
    <scope>NUCLEOTIDE SEQUENCE [LARGE SCALE GENOMIC DNA]</scope>
    <source>
        <strain evidence="1 2">BEG34</strain>
    </source>
</reference>
<protein>
    <recommendedName>
        <fullName evidence="3">F-box domain-containing protein</fullName>
    </recommendedName>
</protein>
<dbReference type="SUPFAM" id="SSF52047">
    <property type="entry name" value="RNI-like"/>
    <property type="match status" value="1"/>
</dbReference>
<evidence type="ECO:0000313" key="2">
    <source>
        <dbReference type="Proteomes" id="UP000439903"/>
    </source>
</evidence>
<dbReference type="EMBL" id="WTPW01001177">
    <property type="protein sequence ID" value="KAF0450883.1"/>
    <property type="molecule type" value="Genomic_DNA"/>
</dbReference>
<dbReference type="InterPro" id="IPR032675">
    <property type="entry name" value="LRR_dom_sf"/>
</dbReference>
<evidence type="ECO:0008006" key="3">
    <source>
        <dbReference type="Google" id="ProtNLM"/>
    </source>
</evidence>
<keyword evidence="2" id="KW-1185">Reference proteome</keyword>
<name>A0A8H3XDC8_GIGMA</name>
<gene>
    <name evidence="1" type="ORF">F8M41_002095</name>
</gene>
<comment type="caution">
    <text evidence="1">The sequence shown here is derived from an EMBL/GenBank/DDBJ whole genome shotgun (WGS) entry which is preliminary data.</text>
</comment>
<sequence length="409" mass="47714">MASKIFIGYMPELLENVLNNLNNELNSLYSCALVNRYCRVVSHIINLLFKLFIESGAALYKLNLSEFVKIKPEVLLGRSEQFFSQLQDLSLELLEFEHDEGIVLLRILAKHTKKISDLKLDEFYSDYPESLYHALICIIKSQVQLKKFHLITEGDVSIEFYGIVSALESQKQSLREVILENCDYNAEFKALMNCKNLEILRNKYCDYKLLNIFDYKISTLEIVNGHIDTSKIVIFLEKSGTLLQRLKLESKYKMQEDFLLKTLKSFCPNITYLDISPIRLSTQFIDLINNLQKLQFLTLCYVDDWPDNEQVMHFAKILPLTLQYLDLKYSRLNSYINLLLNNCNAPLKKLLINHLDKDKDAKAIIEFCIRNRNLKYVGVNKFLNLDNNIKKELEEYIILVPCNVIVINC</sequence>
<organism evidence="1 2">
    <name type="scientific">Gigaspora margarita</name>
    <dbReference type="NCBI Taxonomy" id="4874"/>
    <lineage>
        <taxon>Eukaryota</taxon>
        <taxon>Fungi</taxon>
        <taxon>Fungi incertae sedis</taxon>
        <taxon>Mucoromycota</taxon>
        <taxon>Glomeromycotina</taxon>
        <taxon>Glomeromycetes</taxon>
        <taxon>Diversisporales</taxon>
        <taxon>Gigasporaceae</taxon>
        <taxon>Gigaspora</taxon>
    </lineage>
</organism>
<evidence type="ECO:0000313" key="1">
    <source>
        <dbReference type="EMBL" id="KAF0450883.1"/>
    </source>
</evidence>
<dbReference type="Gene3D" id="3.80.10.10">
    <property type="entry name" value="Ribonuclease Inhibitor"/>
    <property type="match status" value="1"/>
</dbReference>
<dbReference type="AlphaFoldDB" id="A0A8H3XDC8"/>